<keyword evidence="4" id="KW-1185">Reference proteome</keyword>
<organism evidence="3 4">
    <name type="scientific">Paenibacillus psychroresistens</name>
    <dbReference type="NCBI Taxonomy" id="1778678"/>
    <lineage>
        <taxon>Bacteria</taxon>
        <taxon>Bacillati</taxon>
        <taxon>Bacillota</taxon>
        <taxon>Bacilli</taxon>
        <taxon>Bacillales</taxon>
        <taxon>Paenibacillaceae</taxon>
        <taxon>Paenibacillus</taxon>
    </lineage>
</organism>
<dbReference type="OrthoDB" id="292792at2"/>
<gene>
    <name evidence="3" type="ORF">EHS13_18100</name>
</gene>
<evidence type="ECO:0000259" key="2">
    <source>
        <dbReference type="Pfam" id="PF13699"/>
    </source>
</evidence>
<feature type="region of interest" description="Disordered" evidence="1">
    <location>
        <begin position="139"/>
        <end position="180"/>
    </location>
</feature>
<sequence>MSPAHIMQLQRTVGNQAVQRMLANQNTPLQREAMPEEELQMKADPNAIQREEASEDEMEELQMKADPNKMPGKVQSKMENTFGADFSDVRVHEGNKASDVGAHAYAQGSDIHFAPGQYDPESQSGQELLGHELTHVVQQRQGEVKPTTQVNGVAVNDDPGLENEADQMGKKAASQPDLDI</sequence>
<dbReference type="InterPro" id="IPR025295">
    <property type="entry name" value="eCIS_core_dom"/>
</dbReference>
<dbReference type="AlphaFoldDB" id="A0A6B8RYL1"/>
<evidence type="ECO:0000313" key="3">
    <source>
        <dbReference type="EMBL" id="QGR00147.1"/>
    </source>
</evidence>
<evidence type="ECO:0000256" key="1">
    <source>
        <dbReference type="SAM" id="MobiDB-lite"/>
    </source>
</evidence>
<protein>
    <submittedName>
        <fullName evidence="3">DUF4157 domain-containing protein</fullName>
    </submittedName>
</protein>
<dbReference type="Proteomes" id="UP000426246">
    <property type="component" value="Chromosome"/>
</dbReference>
<evidence type="ECO:0000313" key="4">
    <source>
        <dbReference type="Proteomes" id="UP000426246"/>
    </source>
</evidence>
<dbReference type="KEGG" id="ppsc:EHS13_18100"/>
<feature type="domain" description="eCIS core" evidence="2">
    <location>
        <begin position="70"/>
        <end position="142"/>
    </location>
</feature>
<dbReference type="EMBL" id="CP034235">
    <property type="protein sequence ID" value="QGR00147.1"/>
    <property type="molecule type" value="Genomic_DNA"/>
</dbReference>
<name>A0A6B8RYL1_9BACL</name>
<feature type="compositionally biased region" description="Polar residues" evidence="1">
    <location>
        <begin position="139"/>
        <end position="151"/>
    </location>
</feature>
<proteinExistence type="predicted"/>
<accession>A0A6B8RYL1</accession>
<reference evidence="4" key="1">
    <citation type="submission" date="2018-11" db="EMBL/GenBank/DDBJ databases">
        <title>Complete genome sequence of Paenibacillus sp. ML311-T8.</title>
        <authorList>
            <person name="Nam Y.-D."/>
            <person name="Kang J."/>
            <person name="Chung W.-H."/>
            <person name="Park Y.S."/>
        </authorList>
    </citation>
    <scope>NUCLEOTIDE SEQUENCE [LARGE SCALE GENOMIC DNA]</scope>
    <source>
        <strain evidence="4">ML311-T8</strain>
    </source>
</reference>
<feature type="region of interest" description="Disordered" evidence="1">
    <location>
        <begin position="51"/>
        <end position="75"/>
    </location>
</feature>
<dbReference type="Pfam" id="PF13699">
    <property type="entry name" value="eCIS_core"/>
    <property type="match status" value="1"/>
</dbReference>